<dbReference type="Gene3D" id="3.40.50.2300">
    <property type="match status" value="1"/>
</dbReference>
<dbReference type="RefSeq" id="WP_245913631.1">
    <property type="nucleotide sequence ID" value="NZ_FOMX01000017.1"/>
</dbReference>
<evidence type="ECO:0000256" key="2">
    <source>
        <dbReference type="PROSITE-ProRule" id="PRU00169"/>
    </source>
</evidence>
<keyword evidence="1 2" id="KW-0597">Phosphoprotein</keyword>
<dbReference type="InterPro" id="IPR001789">
    <property type="entry name" value="Sig_transdc_resp-reg_receiver"/>
</dbReference>
<gene>
    <name evidence="4" type="ORF">SAMN02745121_05069</name>
</gene>
<dbReference type="InterPro" id="IPR050595">
    <property type="entry name" value="Bact_response_regulator"/>
</dbReference>
<evidence type="ECO:0000256" key="1">
    <source>
        <dbReference type="ARBA" id="ARBA00022553"/>
    </source>
</evidence>
<sequence length="123" mass="13346">MSPVLLVEDDRDIRETMGLVLEGEGYEVVTAPNGKEALLLLQAGLRPSLILLDLMMPVMSGWELREQMLRDPSMADIPTIVITGDTRATQRTTQLQAVACIAKPFEISDLLAAVAEAAPRAEA</sequence>
<evidence type="ECO:0000313" key="4">
    <source>
        <dbReference type="EMBL" id="SFE66180.1"/>
    </source>
</evidence>
<dbReference type="PROSITE" id="PS50110">
    <property type="entry name" value="RESPONSE_REGULATORY"/>
    <property type="match status" value="1"/>
</dbReference>
<dbReference type="PANTHER" id="PTHR44591">
    <property type="entry name" value="STRESS RESPONSE REGULATOR PROTEIN 1"/>
    <property type="match status" value="1"/>
</dbReference>
<dbReference type="EMBL" id="FOMX01000017">
    <property type="protein sequence ID" value="SFE66180.1"/>
    <property type="molecule type" value="Genomic_DNA"/>
</dbReference>
<protein>
    <submittedName>
        <fullName evidence="4">Response regulator receiver domain-containing protein</fullName>
    </submittedName>
</protein>
<dbReference type="STRING" id="54.SAMN02745121_05069"/>
<reference evidence="5" key="1">
    <citation type="submission" date="2016-10" db="EMBL/GenBank/DDBJ databases">
        <authorList>
            <person name="Varghese N."/>
            <person name="Submissions S."/>
        </authorList>
    </citation>
    <scope>NUCLEOTIDE SEQUENCE [LARGE SCALE GENOMIC DNA]</scope>
    <source>
        <strain evidence="5">ATCC 25963</strain>
    </source>
</reference>
<evidence type="ECO:0000313" key="5">
    <source>
        <dbReference type="Proteomes" id="UP000199400"/>
    </source>
</evidence>
<feature type="domain" description="Response regulatory" evidence="3">
    <location>
        <begin position="3"/>
        <end position="118"/>
    </location>
</feature>
<proteinExistence type="predicted"/>
<accession>A0A1I2CES8</accession>
<dbReference type="InterPro" id="IPR011006">
    <property type="entry name" value="CheY-like_superfamily"/>
</dbReference>
<dbReference type="AlphaFoldDB" id="A0A1I2CES8"/>
<feature type="modified residue" description="4-aspartylphosphate" evidence="2">
    <location>
        <position position="53"/>
    </location>
</feature>
<dbReference type="PANTHER" id="PTHR44591:SF3">
    <property type="entry name" value="RESPONSE REGULATORY DOMAIN-CONTAINING PROTEIN"/>
    <property type="match status" value="1"/>
</dbReference>
<dbReference type="SUPFAM" id="SSF52172">
    <property type="entry name" value="CheY-like"/>
    <property type="match status" value="1"/>
</dbReference>
<organism evidence="4 5">
    <name type="scientific">Nannocystis exedens</name>
    <dbReference type="NCBI Taxonomy" id="54"/>
    <lineage>
        <taxon>Bacteria</taxon>
        <taxon>Pseudomonadati</taxon>
        <taxon>Myxococcota</taxon>
        <taxon>Polyangia</taxon>
        <taxon>Nannocystales</taxon>
        <taxon>Nannocystaceae</taxon>
        <taxon>Nannocystis</taxon>
    </lineage>
</organism>
<dbReference type="Proteomes" id="UP000199400">
    <property type="component" value="Unassembled WGS sequence"/>
</dbReference>
<dbReference type="SMART" id="SM00448">
    <property type="entry name" value="REC"/>
    <property type="match status" value="1"/>
</dbReference>
<name>A0A1I2CES8_9BACT</name>
<dbReference type="Pfam" id="PF00072">
    <property type="entry name" value="Response_reg"/>
    <property type="match status" value="1"/>
</dbReference>
<dbReference type="GO" id="GO:0000160">
    <property type="term" value="P:phosphorelay signal transduction system"/>
    <property type="evidence" value="ECO:0007669"/>
    <property type="project" value="InterPro"/>
</dbReference>
<keyword evidence="5" id="KW-1185">Reference proteome</keyword>
<evidence type="ECO:0000259" key="3">
    <source>
        <dbReference type="PROSITE" id="PS50110"/>
    </source>
</evidence>